<evidence type="ECO:0000259" key="6">
    <source>
        <dbReference type="PROSITE" id="PS51746"/>
    </source>
</evidence>
<keyword evidence="2" id="KW-0378">Hydrolase</keyword>
<feature type="domain" description="PPM-type phosphatase" evidence="6">
    <location>
        <begin position="1"/>
        <end position="259"/>
    </location>
</feature>
<keyword evidence="8" id="KW-1185">Reference proteome</keyword>
<evidence type="ECO:0000256" key="2">
    <source>
        <dbReference type="ARBA" id="ARBA00022801"/>
    </source>
</evidence>
<dbReference type="Proteomes" id="UP001140206">
    <property type="component" value="Chromosome 3"/>
</dbReference>
<dbReference type="Pfam" id="PF00481">
    <property type="entry name" value="PP2C"/>
    <property type="match status" value="1"/>
</dbReference>
<reference evidence="7" key="1">
    <citation type="submission" date="2022-08" db="EMBL/GenBank/DDBJ databases">
        <authorList>
            <person name="Marques A."/>
        </authorList>
    </citation>
    <scope>NUCLEOTIDE SEQUENCE</scope>
    <source>
        <strain evidence="7">RhyPub2mFocal</strain>
        <tissue evidence="7">Leaves</tissue>
    </source>
</reference>
<comment type="catalytic activity">
    <reaction evidence="5">
        <text>O-phospho-L-threonyl-[protein] + H2O = L-threonyl-[protein] + phosphate</text>
        <dbReference type="Rhea" id="RHEA:47004"/>
        <dbReference type="Rhea" id="RHEA-COMP:11060"/>
        <dbReference type="Rhea" id="RHEA-COMP:11605"/>
        <dbReference type="ChEBI" id="CHEBI:15377"/>
        <dbReference type="ChEBI" id="CHEBI:30013"/>
        <dbReference type="ChEBI" id="CHEBI:43474"/>
        <dbReference type="ChEBI" id="CHEBI:61977"/>
        <dbReference type="EC" id="3.1.3.16"/>
    </reaction>
</comment>
<dbReference type="InterPro" id="IPR036457">
    <property type="entry name" value="PPM-type-like_dom_sf"/>
</dbReference>
<dbReference type="EC" id="3.1.3.16" evidence="1"/>
<dbReference type="AlphaFoldDB" id="A0AAV8DWE0"/>
<comment type="catalytic activity">
    <reaction evidence="4">
        <text>O-phospho-L-seryl-[protein] + H2O = L-seryl-[protein] + phosphate</text>
        <dbReference type="Rhea" id="RHEA:20629"/>
        <dbReference type="Rhea" id="RHEA-COMP:9863"/>
        <dbReference type="Rhea" id="RHEA-COMP:11604"/>
        <dbReference type="ChEBI" id="CHEBI:15377"/>
        <dbReference type="ChEBI" id="CHEBI:29999"/>
        <dbReference type="ChEBI" id="CHEBI:43474"/>
        <dbReference type="ChEBI" id="CHEBI:83421"/>
        <dbReference type="EC" id="3.1.3.16"/>
    </reaction>
</comment>
<proteinExistence type="predicted"/>
<evidence type="ECO:0000256" key="1">
    <source>
        <dbReference type="ARBA" id="ARBA00013081"/>
    </source>
</evidence>
<dbReference type="GO" id="GO:0004722">
    <property type="term" value="F:protein serine/threonine phosphatase activity"/>
    <property type="evidence" value="ECO:0007669"/>
    <property type="project" value="UniProtKB-EC"/>
</dbReference>
<organism evidence="7 8">
    <name type="scientific">Rhynchospora pubera</name>
    <dbReference type="NCBI Taxonomy" id="906938"/>
    <lineage>
        <taxon>Eukaryota</taxon>
        <taxon>Viridiplantae</taxon>
        <taxon>Streptophyta</taxon>
        <taxon>Embryophyta</taxon>
        <taxon>Tracheophyta</taxon>
        <taxon>Spermatophyta</taxon>
        <taxon>Magnoliopsida</taxon>
        <taxon>Liliopsida</taxon>
        <taxon>Poales</taxon>
        <taxon>Cyperaceae</taxon>
        <taxon>Cyperoideae</taxon>
        <taxon>Rhynchosporeae</taxon>
        <taxon>Rhynchospora</taxon>
    </lineage>
</organism>
<dbReference type="FunFam" id="3.60.40.10:FF:000291">
    <property type="entry name" value="Protein phosphatase 2C 50"/>
    <property type="match status" value="1"/>
</dbReference>
<evidence type="ECO:0000256" key="3">
    <source>
        <dbReference type="ARBA" id="ARBA00022912"/>
    </source>
</evidence>
<comment type="caution">
    <text evidence="7">The sequence shown here is derived from an EMBL/GenBank/DDBJ whole genome shotgun (WGS) entry which is preliminary data.</text>
</comment>
<dbReference type="CDD" id="cd00143">
    <property type="entry name" value="PP2Cc"/>
    <property type="match status" value="1"/>
</dbReference>
<accession>A0AAV8DWE0</accession>
<dbReference type="Gene3D" id="3.60.40.10">
    <property type="entry name" value="PPM-type phosphatase domain"/>
    <property type="match status" value="1"/>
</dbReference>
<dbReference type="InterPro" id="IPR001932">
    <property type="entry name" value="PPM-type_phosphatase-like_dom"/>
</dbReference>
<evidence type="ECO:0000313" key="8">
    <source>
        <dbReference type="Proteomes" id="UP001140206"/>
    </source>
</evidence>
<protein>
    <recommendedName>
        <fullName evidence="1">protein-serine/threonine phosphatase</fullName>
        <ecNumber evidence="1">3.1.3.16</ecNumber>
    </recommendedName>
</protein>
<keyword evidence="3" id="KW-0904">Protein phosphatase</keyword>
<dbReference type="PANTHER" id="PTHR47992">
    <property type="entry name" value="PROTEIN PHOSPHATASE"/>
    <property type="match status" value="1"/>
</dbReference>
<dbReference type="SUPFAM" id="SSF81606">
    <property type="entry name" value="PP2C-like"/>
    <property type="match status" value="1"/>
</dbReference>
<gene>
    <name evidence="7" type="ORF">LUZ62_054758</name>
</gene>
<evidence type="ECO:0000256" key="5">
    <source>
        <dbReference type="ARBA" id="ARBA00048336"/>
    </source>
</evidence>
<evidence type="ECO:0000256" key="4">
    <source>
        <dbReference type="ARBA" id="ARBA00047761"/>
    </source>
</evidence>
<name>A0AAV8DWE0_9POAL</name>
<sequence>MEDAVKVQLAFTGTGHGKTYDFYAVYNGHGGCQIALECRERMHLIVAEEVARRWPMIGSESGCWEDTMVESFKRLDSEVAADQELTMDDGVEPGWSKTIGSTALVAVVGEKMIIVANCGASRAVLCRGGSAVTISSDHKPNRPEEMQKIEEAGGKVMESDGYRAGGVLTASRSIGDHNLKPCVIREPEVSIMERLEEDEFLILASDGLWDVISDEMACMIVRNSLSSVGLTVDDAASLLTRMAISRGSRDNISVLVVQLSAQMRM</sequence>
<dbReference type="InterPro" id="IPR015655">
    <property type="entry name" value="PP2C"/>
</dbReference>
<dbReference type="EMBL" id="JAMFTS010000003">
    <property type="protein sequence ID" value="KAJ4770501.1"/>
    <property type="molecule type" value="Genomic_DNA"/>
</dbReference>
<evidence type="ECO:0000313" key="7">
    <source>
        <dbReference type="EMBL" id="KAJ4770501.1"/>
    </source>
</evidence>
<dbReference type="SMART" id="SM00332">
    <property type="entry name" value="PP2Cc"/>
    <property type="match status" value="1"/>
</dbReference>
<dbReference type="PROSITE" id="PS51746">
    <property type="entry name" value="PPM_2"/>
    <property type="match status" value="1"/>
</dbReference>